<feature type="transmembrane region" description="Helical" evidence="1">
    <location>
        <begin position="12"/>
        <end position="31"/>
    </location>
</feature>
<keyword evidence="1" id="KW-0812">Transmembrane</keyword>
<evidence type="ECO:0000256" key="1">
    <source>
        <dbReference type="SAM" id="Phobius"/>
    </source>
</evidence>
<evidence type="ECO:0008006" key="4">
    <source>
        <dbReference type="Google" id="ProtNLM"/>
    </source>
</evidence>
<keyword evidence="3" id="KW-1185">Reference proteome</keyword>
<reference evidence="2" key="1">
    <citation type="submission" date="2022-03" db="EMBL/GenBank/DDBJ databases">
        <authorList>
            <person name="Vrbovska V."/>
            <person name="Kovarovic V."/>
            <person name="Botka T."/>
            <person name="Pantucek R."/>
        </authorList>
    </citation>
    <scope>NUCLEOTIDE SEQUENCE</scope>
    <source>
        <strain evidence="2">CCM 2609</strain>
    </source>
</reference>
<evidence type="ECO:0000313" key="2">
    <source>
        <dbReference type="EMBL" id="UOB20000.1"/>
    </source>
</evidence>
<proteinExistence type="predicted"/>
<feature type="transmembrane region" description="Helical" evidence="1">
    <location>
        <begin position="63"/>
        <end position="81"/>
    </location>
</feature>
<evidence type="ECO:0000313" key="3">
    <source>
        <dbReference type="Proteomes" id="UP000830343"/>
    </source>
</evidence>
<protein>
    <recommendedName>
        <fullName evidence="4">AI-2E family transporter</fullName>
    </recommendedName>
</protein>
<gene>
    <name evidence="2" type="ORF">MRZ06_08125</name>
</gene>
<dbReference type="Proteomes" id="UP000830343">
    <property type="component" value="Chromosome"/>
</dbReference>
<keyword evidence="1" id="KW-0472">Membrane</keyword>
<keyword evidence="1" id="KW-1133">Transmembrane helix</keyword>
<accession>A0ABY3ZSW5</accession>
<organism evidence="2 3">
    <name type="scientific">Macrococcus armenti</name>
    <dbReference type="NCBI Taxonomy" id="2875764"/>
    <lineage>
        <taxon>Bacteria</taxon>
        <taxon>Bacillati</taxon>
        <taxon>Bacillota</taxon>
        <taxon>Bacilli</taxon>
        <taxon>Bacillales</taxon>
        <taxon>Staphylococcaceae</taxon>
        <taxon>Macrococcus</taxon>
    </lineage>
</organism>
<dbReference type="EMBL" id="CP094348">
    <property type="protein sequence ID" value="UOB20000.1"/>
    <property type="molecule type" value="Genomic_DNA"/>
</dbReference>
<reference evidence="2" key="2">
    <citation type="submission" date="2022-04" db="EMBL/GenBank/DDBJ databases">
        <title>Antimicrobial genetic elements in methicillin-resistant Macrococcus armenti.</title>
        <authorList>
            <person name="Keller J.E."/>
            <person name="Schwendener S."/>
            <person name="Pantucek R."/>
            <person name="Perreten V."/>
        </authorList>
    </citation>
    <scope>NUCLEOTIDE SEQUENCE</scope>
    <source>
        <strain evidence="2">CCM 2609</strain>
    </source>
</reference>
<sequence length="82" mass="9557">MIEEQKKEKIETVQNIFLGMLGIALIIKIFIPMFEYVMDFAAMGLVSTLIYKAIQEKHTGKTVLYSLLLLLIFTLIYTHRFQ</sequence>
<dbReference type="RefSeq" id="WP_243365346.1">
    <property type="nucleotide sequence ID" value="NZ_CP094348.1"/>
</dbReference>
<name>A0ABY3ZSW5_9STAP</name>